<dbReference type="PANTHER" id="PTHR43364">
    <property type="entry name" value="NADH-SPECIFIC METHYLGLYOXAL REDUCTASE-RELATED"/>
    <property type="match status" value="1"/>
</dbReference>
<dbReference type="InterPro" id="IPR023210">
    <property type="entry name" value="NADP_OxRdtase_dom"/>
</dbReference>
<dbReference type="OrthoDB" id="9773828at2"/>
<dbReference type="SUPFAM" id="SSF51430">
    <property type="entry name" value="NAD(P)-linked oxidoreductase"/>
    <property type="match status" value="1"/>
</dbReference>
<evidence type="ECO:0000313" key="3">
    <source>
        <dbReference type="EMBL" id="AFD06840.1"/>
    </source>
</evidence>
<keyword evidence="4" id="KW-1185">Reference proteome</keyword>
<dbReference type="Gene3D" id="3.20.20.100">
    <property type="entry name" value="NADP-dependent oxidoreductase domain"/>
    <property type="match status" value="1"/>
</dbReference>
<accession>H8KTZ0</accession>
<dbReference type="CDD" id="cd19081">
    <property type="entry name" value="AKR_AKR9C1"/>
    <property type="match status" value="1"/>
</dbReference>
<dbReference type="HOGENOM" id="CLU_023205_2_0_10"/>
<dbReference type="Proteomes" id="UP000007590">
    <property type="component" value="Chromosome"/>
</dbReference>
<feature type="domain" description="NADP-dependent oxidoreductase" evidence="2">
    <location>
        <begin position="15"/>
        <end position="314"/>
    </location>
</feature>
<dbReference type="InterPro" id="IPR020471">
    <property type="entry name" value="AKR"/>
</dbReference>
<dbReference type="PANTHER" id="PTHR43364:SF6">
    <property type="entry name" value="OXIDOREDUCTASE-RELATED"/>
    <property type="match status" value="1"/>
</dbReference>
<sequence length="317" mass="35195">MEKRKLGRSSLEFLPLAFGGNVFGWTADEKTSFELLDAFVAADFTFIDTADVYSYWAPGNSGGESETIIGKWQKARGNRDKVIIATKAGSSMQGLPKKDLSKTHILKAVEDSLKRLQTDYIDLYQAHYDDPETPVEETLEAFAQLIKEGKVRFIGASNFSAERFSKALRASERFGLPRYESLQPNYNLYDRADFERLLEPLTLAENVGVINYYALASGFLTGKYRSEADLKQSARGAGVQKYLTPRGMAILDALDEVAKEYKAKPAQIALAWLLARKSITAPIASATNVNQLHDLLDAVRIKLDVSALEKLTKASSF</sequence>
<reference evidence="3" key="1">
    <citation type="submission" date="2012-02" db="EMBL/GenBank/DDBJ databases">
        <title>The complete genome of Solitalea canadensis DSM 3403.</title>
        <authorList>
            <consortium name="US DOE Joint Genome Institute (JGI-PGF)"/>
            <person name="Lucas S."/>
            <person name="Copeland A."/>
            <person name="Lapidus A."/>
            <person name="Glavina del Rio T."/>
            <person name="Dalin E."/>
            <person name="Tice H."/>
            <person name="Bruce D."/>
            <person name="Goodwin L."/>
            <person name="Pitluck S."/>
            <person name="Peters L."/>
            <person name="Ovchinnikova G."/>
            <person name="Lu M."/>
            <person name="Kyrpides N."/>
            <person name="Mavromatis K."/>
            <person name="Ivanova N."/>
            <person name="Brettin T."/>
            <person name="Detter J.C."/>
            <person name="Han C."/>
            <person name="Larimer F."/>
            <person name="Land M."/>
            <person name="Hauser L."/>
            <person name="Markowitz V."/>
            <person name="Cheng J.-F."/>
            <person name="Hugenholtz P."/>
            <person name="Woyke T."/>
            <person name="Wu D."/>
            <person name="Spring S."/>
            <person name="Schroeder M."/>
            <person name="Kopitz M."/>
            <person name="Brambilla E."/>
            <person name="Klenk H.-P."/>
            <person name="Eisen J.A."/>
        </authorList>
    </citation>
    <scope>NUCLEOTIDE SEQUENCE</scope>
    <source>
        <strain evidence="3">DSM 3403</strain>
    </source>
</reference>
<keyword evidence="1" id="KW-0560">Oxidoreductase</keyword>
<dbReference type="AlphaFoldDB" id="H8KTZ0"/>
<dbReference type="InterPro" id="IPR050523">
    <property type="entry name" value="AKR_Detox_Biosynth"/>
</dbReference>
<protein>
    <submittedName>
        <fullName evidence="3">Putative oxidoreductase, aryl-alcohol dehydrogenase like protein</fullName>
    </submittedName>
</protein>
<evidence type="ECO:0000313" key="4">
    <source>
        <dbReference type="Proteomes" id="UP000007590"/>
    </source>
</evidence>
<dbReference type="PRINTS" id="PR00069">
    <property type="entry name" value="ALDKETRDTASE"/>
</dbReference>
<gene>
    <name evidence="3" type="ordered locus">Solca_1776</name>
</gene>
<name>H8KTZ0_SOLCM</name>
<evidence type="ECO:0000256" key="1">
    <source>
        <dbReference type="ARBA" id="ARBA00023002"/>
    </source>
</evidence>
<evidence type="ECO:0000259" key="2">
    <source>
        <dbReference type="Pfam" id="PF00248"/>
    </source>
</evidence>
<dbReference type="GO" id="GO:0005829">
    <property type="term" value="C:cytosol"/>
    <property type="evidence" value="ECO:0007669"/>
    <property type="project" value="UniProtKB-ARBA"/>
</dbReference>
<dbReference type="InterPro" id="IPR036812">
    <property type="entry name" value="NAD(P)_OxRdtase_dom_sf"/>
</dbReference>
<organism evidence="3 4">
    <name type="scientific">Solitalea canadensis (strain ATCC 29591 / DSM 3403 / JCM 21819 / LMG 8368 / NBRC 15130 / NCIMB 12057 / USAM 9D)</name>
    <name type="common">Flexibacter canadensis</name>
    <dbReference type="NCBI Taxonomy" id="929556"/>
    <lineage>
        <taxon>Bacteria</taxon>
        <taxon>Pseudomonadati</taxon>
        <taxon>Bacteroidota</taxon>
        <taxon>Sphingobacteriia</taxon>
        <taxon>Sphingobacteriales</taxon>
        <taxon>Sphingobacteriaceae</taxon>
        <taxon>Solitalea</taxon>
    </lineage>
</organism>
<dbReference type="KEGG" id="scn:Solca_1776"/>
<proteinExistence type="predicted"/>
<dbReference type="STRING" id="929556.Solca_1776"/>
<dbReference type="Pfam" id="PF00248">
    <property type="entry name" value="Aldo_ket_red"/>
    <property type="match status" value="1"/>
</dbReference>
<dbReference type="FunFam" id="3.20.20.100:FF:000004">
    <property type="entry name" value="Oxidoreductase, aldo/keto reductase"/>
    <property type="match status" value="1"/>
</dbReference>
<dbReference type="RefSeq" id="WP_014680067.1">
    <property type="nucleotide sequence ID" value="NC_017770.1"/>
</dbReference>
<dbReference type="eggNOG" id="COG0667">
    <property type="taxonomic scope" value="Bacteria"/>
</dbReference>
<dbReference type="GO" id="GO:0016491">
    <property type="term" value="F:oxidoreductase activity"/>
    <property type="evidence" value="ECO:0007669"/>
    <property type="project" value="UniProtKB-KW"/>
</dbReference>
<dbReference type="EMBL" id="CP003349">
    <property type="protein sequence ID" value="AFD06840.1"/>
    <property type="molecule type" value="Genomic_DNA"/>
</dbReference>